<dbReference type="InterPro" id="IPR050776">
    <property type="entry name" value="Ank_Repeat/CDKN_Inhibitor"/>
</dbReference>
<accession>A0A5J4Z454</accession>
<dbReference type="Gene3D" id="1.25.40.20">
    <property type="entry name" value="Ankyrin repeat-containing domain"/>
    <property type="match status" value="4"/>
</dbReference>
<protein>
    <submittedName>
        <fullName evidence="4">Ankyrin repeat, PH and SEC7 domain containing protein secG</fullName>
    </submittedName>
</protein>
<sequence>MGQVVDGRSALTGYNAEEALILTHCQTRSGAVLQELTARLLMRLYKAVWEGNATVLREIKHIGARFINVDEEEEESGLTPLMLAAQRGYADCVRVLVDECGAQVNLEVRGHTALSFAAENGHPMCAEALLTRGAHVEPSNNALQSALMRAIKSGSAACVRLLLEFGADVERTDATHTSLLMYAAEMKLRESLACLHLMLKHGANVSARCALDRTALFHAVESIENTSALLEYGAKVDIVDQCGTTALMEAACSGQGKVVLALVKYNNINAHAVDRSGRSALHWLALRDSYLVPGSTATSRTQGDGFTRLAYALLRAGAPLDGVDCLGRTALDILAGCATDGVIFEQQFNFLACMGANINVGIANHRKRTVLMRLLSNGCEENLSEAMRRPISAAIEYPMVLFGSRLTRKHIQRLLLEFPFAEGYSEE</sequence>
<dbReference type="PROSITE" id="PS50297">
    <property type="entry name" value="ANK_REP_REGION"/>
    <property type="match status" value="3"/>
</dbReference>
<keyword evidence="1" id="KW-0677">Repeat</keyword>
<dbReference type="PROSITE" id="PS50088">
    <property type="entry name" value="ANK_REPEAT"/>
    <property type="match status" value="3"/>
</dbReference>
<reference evidence="5" key="1">
    <citation type="journal article" date="2019" name="Nat. Commun.">
        <title>Expansion of phycobilisome linker gene families in mesophilic red algae.</title>
        <authorList>
            <person name="Lee J."/>
            <person name="Kim D."/>
            <person name="Bhattacharya D."/>
            <person name="Yoon H.S."/>
        </authorList>
    </citation>
    <scope>NUCLEOTIDE SEQUENCE [LARGE SCALE GENOMIC DNA]</scope>
    <source>
        <strain evidence="5">CCMP 1328</strain>
    </source>
</reference>
<name>A0A5J4Z454_PORPP</name>
<dbReference type="InterPro" id="IPR036770">
    <property type="entry name" value="Ankyrin_rpt-contain_sf"/>
</dbReference>
<dbReference type="GO" id="GO:0005634">
    <property type="term" value="C:nucleus"/>
    <property type="evidence" value="ECO:0007669"/>
    <property type="project" value="TreeGrafter"/>
</dbReference>
<dbReference type="PANTHER" id="PTHR24201:SF16">
    <property type="entry name" value="ANKYRIN-1-LIKE-RELATED"/>
    <property type="match status" value="1"/>
</dbReference>
<organism evidence="4 5">
    <name type="scientific">Porphyridium purpureum</name>
    <name type="common">Red alga</name>
    <name type="synonym">Porphyridium cruentum</name>
    <dbReference type="NCBI Taxonomy" id="35688"/>
    <lineage>
        <taxon>Eukaryota</taxon>
        <taxon>Rhodophyta</taxon>
        <taxon>Bangiophyceae</taxon>
        <taxon>Porphyridiales</taxon>
        <taxon>Porphyridiaceae</taxon>
        <taxon>Porphyridium</taxon>
    </lineage>
</organism>
<evidence type="ECO:0000256" key="1">
    <source>
        <dbReference type="ARBA" id="ARBA00022737"/>
    </source>
</evidence>
<gene>
    <name evidence="4" type="ORF">FVE85_5517</name>
</gene>
<dbReference type="SUPFAM" id="SSF48403">
    <property type="entry name" value="Ankyrin repeat"/>
    <property type="match status" value="1"/>
</dbReference>
<keyword evidence="2 3" id="KW-0040">ANK repeat</keyword>
<dbReference type="Proteomes" id="UP000324585">
    <property type="component" value="Unassembled WGS sequence"/>
</dbReference>
<dbReference type="SMART" id="SM00248">
    <property type="entry name" value="ANK"/>
    <property type="match status" value="8"/>
</dbReference>
<keyword evidence="5" id="KW-1185">Reference proteome</keyword>
<evidence type="ECO:0000313" key="5">
    <source>
        <dbReference type="Proteomes" id="UP000324585"/>
    </source>
</evidence>
<dbReference type="OrthoDB" id="1757at2759"/>
<evidence type="ECO:0000256" key="3">
    <source>
        <dbReference type="PROSITE-ProRule" id="PRU00023"/>
    </source>
</evidence>
<dbReference type="Pfam" id="PF00023">
    <property type="entry name" value="Ank"/>
    <property type="match status" value="1"/>
</dbReference>
<feature type="repeat" description="ANK" evidence="3">
    <location>
        <begin position="109"/>
        <end position="141"/>
    </location>
</feature>
<dbReference type="PRINTS" id="PR01415">
    <property type="entry name" value="ANKYRIN"/>
</dbReference>
<dbReference type="AlphaFoldDB" id="A0A5J4Z454"/>
<dbReference type="PANTHER" id="PTHR24201">
    <property type="entry name" value="ANK_REP_REGION DOMAIN-CONTAINING PROTEIN"/>
    <property type="match status" value="1"/>
</dbReference>
<evidence type="ECO:0000256" key="2">
    <source>
        <dbReference type="ARBA" id="ARBA00023043"/>
    </source>
</evidence>
<comment type="caution">
    <text evidence="4">The sequence shown here is derived from an EMBL/GenBank/DDBJ whole genome shotgun (WGS) entry which is preliminary data.</text>
</comment>
<feature type="repeat" description="ANK" evidence="3">
    <location>
        <begin position="76"/>
        <end position="98"/>
    </location>
</feature>
<dbReference type="EMBL" id="VRMN01000001">
    <property type="protein sequence ID" value="KAA8497932.1"/>
    <property type="molecule type" value="Genomic_DNA"/>
</dbReference>
<proteinExistence type="predicted"/>
<dbReference type="InterPro" id="IPR002110">
    <property type="entry name" value="Ankyrin_rpt"/>
</dbReference>
<evidence type="ECO:0000313" key="4">
    <source>
        <dbReference type="EMBL" id="KAA8497932.1"/>
    </source>
</evidence>
<dbReference type="Pfam" id="PF12796">
    <property type="entry name" value="Ank_2"/>
    <property type="match status" value="2"/>
</dbReference>
<feature type="repeat" description="ANK" evidence="3">
    <location>
        <begin position="142"/>
        <end position="174"/>
    </location>
</feature>